<dbReference type="GO" id="GO:0016279">
    <property type="term" value="F:protein-lysine N-methyltransferase activity"/>
    <property type="evidence" value="ECO:0007669"/>
    <property type="project" value="InterPro"/>
</dbReference>
<feature type="domain" description="Methyltransferase" evidence="4">
    <location>
        <begin position="112"/>
        <end position="193"/>
    </location>
</feature>
<dbReference type="Pfam" id="PF13649">
    <property type="entry name" value="Methyltransf_25"/>
    <property type="match status" value="1"/>
</dbReference>
<gene>
    <name evidence="5" type="ORF">CDO81_05165</name>
</gene>
<dbReference type="PANTHER" id="PTHR13610">
    <property type="entry name" value="METHYLTRANSFERASE DOMAIN-CONTAINING PROTEIN"/>
    <property type="match status" value="1"/>
</dbReference>
<dbReference type="InterPro" id="IPR026170">
    <property type="entry name" value="FAM173A/B"/>
</dbReference>
<dbReference type="InterPro" id="IPR041698">
    <property type="entry name" value="Methyltransf_25"/>
</dbReference>
<dbReference type="Proteomes" id="UP000197446">
    <property type="component" value="Unassembled WGS sequence"/>
</dbReference>
<comment type="caution">
    <text evidence="5">The sequence shown here is derived from an EMBL/GenBank/DDBJ whole genome shotgun (WGS) entry which is preliminary data.</text>
</comment>
<evidence type="ECO:0000259" key="4">
    <source>
        <dbReference type="Pfam" id="PF13649"/>
    </source>
</evidence>
<keyword evidence="6" id="KW-1185">Reference proteome</keyword>
<dbReference type="InterPro" id="IPR029063">
    <property type="entry name" value="SAM-dependent_MTases_sf"/>
</dbReference>
<name>A0A254NNH8_9BURK</name>
<sequence length="238" mass="25700">MLVWLAAWGVHALLLGLGAVPAFIGATLVGAALSAVYERRWRRVMVAAGFPVSLLMSGGPGGAPAWLWLLPLALLWWLYPRRSWSEAPLFPTPGGALSTLATVAPLPAGARVLDAGCGVGDGLRELLRTFPAAQVEGVEWSRPLAWVARLRVRGARVRQGDLWADDWSAFALVYVFQRPESMPRVWAKACAEMAPGSWLVSLDFAVPDVAPVASWQLPSGQSVWVYRPLRKAASKPAN</sequence>
<evidence type="ECO:0000313" key="5">
    <source>
        <dbReference type="EMBL" id="OWR06248.1"/>
    </source>
</evidence>
<dbReference type="AlphaFoldDB" id="A0A254NNH8"/>
<dbReference type="CDD" id="cd02440">
    <property type="entry name" value="AdoMet_MTases"/>
    <property type="match status" value="1"/>
</dbReference>
<dbReference type="PANTHER" id="PTHR13610:SF9">
    <property type="entry name" value="FI06469P"/>
    <property type="match status" value="1"/>
</dbReference>
<dbReference type="GO" id="GO:0032259">
    <property type="term" value="P:methylation"/>
    <property type="evidence" value="ECO:0007669"/>
    <property type="project" value="UniProtKB-KW"/>
</dbReference>
<dbReference type="EMBL" id="NISI01000001">
    <property type="protein sequence ID" value="OWR06248.1"/>
    <property type="molecule type" value="Genomic_DNA"/>
</dbReference>
<proteinExistence type="predicted"/>
<dbReference type="OrthoDB" id="5611641at2"/>
<evidence type="ECO:0000256" key="3">
    <source>
        <dbReference type="ARBA" id="ARBA00022691"/>
    </source>
</evidence>
<keyword evidence="1 5" id="KW-0489">Methyltransferase</keyword>
<dbReference type="Gene3D" id="3.40.50.150">
    <property type="entry name" value="Vaccinia Virus protein VP39"/>
    <property type="match status" value="1"/>
</dbReference>
<evidence type="ECO:0000256" key="2">
    <source>
        <dbReference type="ARBA" id="ARBA00022679"/>
    </source>
</evidence>
<organism evidence="5 6">
    <name type="scientific">Roseateles puraquae</name>
    <dbReference type="NCBI Taxonomy" id="431059"/>
    <lineage>
        <taxon>Bacteria</taxon>
        <taxon>Pseudomonadati</taxon>
        <taxon>Pseudomonadota</taxon>
        <taxon>Betaproteobacteria</taxon>
        <taxon>Burkholderiales</taxon>
        <taxon>Sphaerotilaceae</taxon>
        <taxon>Roseateles</taxon>
    </lineage>
</organism>
<reference evidence="5 6" key="1">
    <citation type="journal article" date="2007" name="Int. J. Syst. Evol. Microbiol.">
        <title>Description of Pelomonas aquatica sp. nov. and Pelomonas puraquae sp. nov., isolated from industrial and haemodialysis water.</title>
        <authorList>
            <person name="Gomila M."/>
            <person name="Bowien B."/>
            <person name="Falsen E."/>
            <person name="Moore E.R."/>
            <person name="Lalucat J."/>
        </authorList>
    </citation>
    <scope>NUCLEOTIDE SEQUENCE [LARGE SCALE GENOMIC DNA]</scope>
    <source>
        <strain evidence="5 6">CCUG 52769</strain>
    </source>
</reference>
<accession>A0A254NNH8</accession>
<evidence type="ECO:0000313" key="6">
    <source>
        <dbReference type="Proteomes" id="UP000197446"/>
    </source>
</evidence>
<keyword evidence="2 5" id="KW-0808">Transferase</keyword>
<keyword evidence="3" id="KW-0949">S-adenosyl-L-methionine</keyword>
<evidence type="ECO:0000256" key="1">
    <source>
        <dbReference type="ARBA" id="ARBA00022603"/>
    </source>
</evidence>
<protein>
    <submittedName>
        <fullName evidence="5">Methyltransferase type 12</fullName>
    </submittedName>
</protein>
<dbReference type="SUPFAM" id="SSF53335">
    <property type="entry name" value="S-adenosyl-L-methionine-dependent methyltransferases"/>
    <property type="match status" value="1"/>
</dbReference>